<name>A0A2W0H7J2_9BACI</name>
<dbReference type="PANTHER" id="PTHR21666">
    <property type="entry name" value="PEPTIDASE-RELATED"/>
    <property type="match status" value="1"/>
</dbReference>
<dbReference type="InterPro" id="IPR011055">
    <property type="entry name" value="Dup_hybrid_motif"/>
</dbReference>
<organism evidence="2 3">
    <name type="scientific">Alteribacter lacisalsi</name>
    <dbReference type="NCBI Taxonomy" id="2045244"/>
    <lineage>
        <taxon>Bacteria</taxon>
        <taxon>Bacillati</taxon>
        <taxon>Bacillota</taxon>
        <taxon>Bacilli</taxon>
        <taxon>Bacillales</taxon>
        <taxon>Bacillaceae</taxon>
        <taxon>Alteribacter</taxon>
    </lineage>
</organism>
<comment type="caution">
    <text evidence="2">The sequence shown here is derived from an EMBL/GenBank/DDBJ whole genome shotgun (WGS) entry which is preliminary data.</text>
</comment>
<dbReference type="Gene3D" id="2.70.70.10">
    <property type="entry name" value="Glucose Permease (Domain IIA)"/>
    <property type="match status" value="1"/>
</dbReference>
<reference evidence="2 3" key="1">
    <citation type="submission" date="2017-10" db="EMBL/GenBank/DDBJ databases">
        <title>Bacillus sp. nov., a halophilic bacterium isolated from a Yangshapao Lake.</title>
        <authorList>
            <person name="Wang H."/>
        </authorList>
    </citation>
    <scope>NUCLEOTIDE SEQUENCE [LARGE SCALE GENOMIC DNA]</scope>
    <source>
        <strain evidence="2 3">YSP-3</strain>
    </source>
</reference>
<dbReference type="CDD" id="cd12797">
    <property type="entry name" value="M23_peptidase"/>
    <property type="match status" value="1"/>
</dbReference>
<protein>
    <submittedName>
        <fullName evidence="2">Peptidase M23</fullName>
    </submittedName>
</protein>
<dbReference type="GO" id="GO:0004222">
    <property type="term" value="F:metalloendopeptidase activity"/>
    <property type="evidence" value="ECO:0007669"/>
    <property type="project" value="TreeGrafter"/>
</dbReference>
<dbReference type="RefSeq" id="WP_110517314.1">
    <property type="nucleotide sequence ID" value="NZ_PDOF01000001.1"/>
</dbReference>
<dbReference type="AlphaFoldDB" id="A0A2W0H7J2"/>
<gene>
    <name evidence="2" type="ORF">CR205_04360</name>
</gene>
<sequence>MKRVSLLLAGVLILSACQQDKNEEAAETENAGNTVHENEEQERSPDPDFTLNLYTMKDQEVVSVSELAEESGGSYHYEPVHRTLEMALKGQQFKLIYGVPVLERNGLYLDTDQVKLVLDEEEEETPYLPLSFLDYGLEANVKQEEQTVSVYTDAEAVEAFASPDDTFDLHSKSVEDMIEYLSFLDYPIKGAQVSTVESHLPGAPRDYRNGYHEGIDWYDWTTEAVINTETPVYGMAEGTVVRVDHDYEEYSSPEVRDEELSITYELGFTPEYLLDRLRGQQVWVQYDNGVMNRFAHLFDIPEELKLGARINAETIIGYVGNSGTSGAVNDDGSELHLHHDLLIYGDYFWEPFSLEETTEIIQAIWG</sequence>
<dbReference type="EMBL" id="PDOF01000001">
    <property type="protein sequence ID" value="PYZ97833.1"/>
    <property type="molecule type" value="Genomic_DNA"/>
</dbReference>
<dbReference type="OrthoDB" id="30934at2"/>
<evidence type="ECO:0000256" key="1">
    <source>
        <dbReference type="SAM" id="MobiDB-lite"/>
    </source>
</evidence>
<proteinExistence type="predicted"/>
<evidence type="ECO:0000313" key="3">
    <source>
        <dbReference type="Proteomes" id="UP000248066"/>
    </source>
</evidence>
<keyword evidence="3" id="KW-1185">Reference proteome</keyword>
<dbReference type="InterPro" id="IPR050570">
    <property type="entry name" value="Cell_wall_metabolism_enzyme"/>
</dbReference>
<dbReference type="PANTHER" id="PTHR21666:SF270">
    <property type="entry name" value="MUREIN HYDROLASE ACTIVATOR ENVC"/>
    <property type="match status" value="1"/>
</dbReference>
<evidence type="ECO:0000313" key="2">
    <source>
        <dbReference type="EMBL" id="PYZ97833.1"/>
    </source>
</evidence>
<feature type="region of interest" description="Disordered" evidence="1">
    <location>
        <begin position="21"/>
        <end position="48"/>
    </location>
</feature>
<accession>A0A2W0H7J2</accession>
<feature type="compositionally biased region" description="Basic and acidic residues" evidence="1">
    <location>
        <begin position="36"/>
        <end position="46"/>
    </location>
</feature>
<dbReference type="PROSITE" id="PS51257">
    <property type="entry name" value="PROKAR_LIPOPROTEIN"/>
    <property type="match status" value="1"/>
</dbReference>
<dbReference type="SUPFAM" id="SSF51261">
    <property type="entry name" value="Duplicated hybrid motif"/>
    <property type="match status" value="1"/>
</dbReference>
<dbReference type="Proteomes" id="UP000248066">
    <property type="component" value="Unassembled WGS sequence"/>
</dbReference>